<accession>A0AA35UNH5</accession>
<gene>
    <name evidence="2" type="ORF">MCNOR_0384</name>
</gene>
<feature type="transmembrane region" description="Helical" evidence="1">
    <location>
        <begin position="206"/>
        <end position="225"/>
    </location>
</feature>
<dbReference type="Proteomes" id="UP001158598">
    <property type="component" value="Chromosome"/>
</dbReference>
<proteinExistence type="predicted"/>
<reference evidence="2" key="1">
    <citation type="submission" date="2023-03" db="EMBL/GenBank/DDBJ databases">
        <authorList>
            <person name="Pearce D."/>
        </authorList>
    </citation>
    <scope>NUCLEOTIDE SEQUENCE</scope>
    <source>
        <strain evidence="2">Mc</strain>
    </source>
</reference>
<feature type="transmembrane region" description="Helical" evidence="1">
    <location>
        <begin position="178"/>
        <end position="194"/>
    </location>
</feature>
<keyword evidence="1" id="KW-0472">Membrane</keyword>
<name>A0AA35UNH5_METCP</name>
<keyword evidence="1" id="KW-1133">Transmembrane helix</keyword>
<organism evidence="2 3">
    <name type="scientific">Methylococcus capsulatus</name>
    <dbReference type="NCBI Taxonomy" id="414"/>
    <lineage>
        <taxon>Bacteria</taxon>
        <taxon>Pseudomonadati</taxon>
        <taxon>Pseudomonadota</taxon>
        <taxon>Gammaproteobacteria</taxon>
        <taxon>Methylococcales</taxon>
        <taxon>Methylococcaceae</taxon>
        <taxon>Methylococcus</taxon>
    </lineage>
</organism>
<feature type="transmembrane region" description="Helical" evidence="1">
    <location>
        <begin position="245"/>
        <end position="268"/>
    </location>
</feature>
<evidence type="ECO:0000313" key="2">
    <source>
        <dbReference type="EMBL" id="CAI8736714.1"/>
    </source>
</evidence>
<protein>
    <submittedName>
        <fullName evidence="2">Membrane protein</fullName>
    </submittedName>
</protein>
<feature type="transmembrane region" description="Helical" evidence="1">
    <location>
        <begin position="152"/>
        <end position="172"/>
    </location>
</feature>
<evidence type="ECO:0000313" key="3">
    <source>
        <dbReference type="Proteomes" id="UP001158598"/>
    </source>
</evidence>
<feature type="transmembrane region" description="Helical" evidence="1">
    <location>
        <begin position="127"/>
        <end position="145"/>
    </location>
</feature>
<evidence type="ECO:0000256" key="1">
    <source>
        <dbReference type="SAM" id="Phobius"/>
    </source>
</evidence>
<dbReference type="AlphaFoldDB" id="A0AA35UNH5"/>
<feature type="transmembrane region" description="Helical" evidence="1">
    <location>
        <begin position="48"/>
        <end position="70"/>
    </location>
</feature>
<dbReference type="EMBL" id="OX458332">
    <property type="protein sequence ID" value="CAI8736714.1"/>
    <property type="molecule type" value="Genomic_DNA"/>
</dbReference>
<sequence length="293" mass="32883">MNIGILYAIIFYIYPYRTDPAYQSRIGMATTFEKSPISPRQDTSRVRLAVALMLLALTFAIHGDALWMGFGRDDGGGLVQAARLSPADYFFDPPTSAAISGGSISPWHALVYDVDILLFVLDSRWHHFHLVLVLWLTSVATYFLLRSWLTPDWSLLGTALFLTGAPTLYVSHEEMSGHYLYGLIFCILSIQCFLSSKEPHGGKYGAASALFYLLSVASKEIYVPLPLALLLYPAENSRRRLQKTLPHWIILACYVIWRYLAFAAAWGMKFPSVPTWSRRPEIRPGCARVPASP</sequence>
<keyword evidence="1" id="KW-0812">Transmembrane</keyword>